<dbReference type="PRINTS" id="PR00392">
    <property type="entry name" value="PROFILIN"/>
</dbReference>
<keyword evidence="5 6" id="KW-0206">Cytoskeleton</keyword>
<dbReference type="GO" id="GO:0005938">
    <property type="term" value="C:cell cortex"/>
    <property type="evidence" value="ECO:0007669"/>
    <property type="project" value="TreeGrafter"/>
</dbReference>
<evidence type="ECO:0000256" key="4">
    <source>
        <dbReference type="ARBA" id="ARBA00023203"/>
    </source>
</evidence>
<dbReference type="InterPro" id="IPR036140">
    <property type="entry name" value="PFN_sf"/>
</dbReference>
<evidence type="ECO:0000256" key="7">
    <source>
        <dbReference type="RuleBase" id="RU003909"/>
    </source>
</evidence>
<accession>A0A8H7ZJV4</accession>
<dbReference type="RefSeq" id="XP_067550316.1">
    <property type="nucleotide sequence ID" value="XM_067691806.1"/>
</dbReference>
<dbReference type="GO" id="GO:1903475">
    <property type="term" value="P:mitotic actomyosin contractile ring assembly"/>
    <property type="evidence" value="ECO:0007669"/>
    <property type="project" value="UniProtKB-ARBA"/>
</dbReference>
<keyword evidence="9" id="KW-1185">Reference proteome</keyword>
<name>A0A8H7ZJV4_9ASCO</name>
<dbReference type="GeneID" id="93648919"/>
<dbReference type="Pfam" id="PF00235">
    <property type="entry name" value="Profilin"/>
    <property type="match status" value="1"/>
</dbReference>
<proteinExistence type="inferred from homology"/>
<dbReference type="PROSITE" id="PS00414">
    <property type="entry name" value="PROFILIN"/>
    <property type="match status" value="1"/>
</dbReference>
<dbReference type="Proteomes" id="UP000669133">
    <property type="component" value="Unassembled WGS sequence"/>
</dbReference>
<dbReference type="InterPro" id="IPR005455">
    <property type="entry name" value="PFN_euk"/>
</dbReference>
<evidence type="ECO:0000256" key="5">
    <source>
        <dbReference type="ARBA" id="ARBA00023212"/>
    </source>
</evidence>
<dbReference type="Gene3D" id="3.30.450.30">
    <property type="entry name" value="Dynein light chain 2a, cytoplasmic"/>
    <property type="match status" value="1"/>
</dbReference>
<keyword evidence="3" id="KW-0963">Cytoplasm</keyword>
<dbReference type="InterPro" id="IPR027310">
    <property type="entry name" value="Profilin_CS"/>
</dbReference>
<dbReference type="FunFam" id="3.30.450.30:FF:000001">
    <property type="entry name" value="Profilin"/>
    <property type="match status" value="1"/>
</dbReference>
<keyword evidence="4 7" id="KW-0009">Actin-binding</keyword>
<dbReference type="PANTHER" id="PTHR11604">
    <property type="entry name" value="PROFILIN"/>
    <property type="match status" value="1"/>
</dbReference>
<comment type="caution">
    <text evidence="8">The sequence shown here is derived from an EMBL/GenBank/DDBJ whole genome shotgun (WGS) entry which is preliminary data.</text>
</comment>
<dbReference type="CDD" id="cd00148">
    <property type="entry name" value="PROF"/>
    <property type="match status" value="1"/>
</dbReference>
<dbReference type="SMART" id="SM00392">
    <property type="entry name" value="PROF"/>
    <property type="match status" value="1"/>
</dbReference>
<dbReference type="OrthoDB" id="421374at2759"/>
<comment type="function">
    <text evidence="6">Binds to actin and affects the structure of the cytoskeleton. At high concentrations, profilin prevents the polymerization of actin, whereas it enhances it at low concentrations.</text>
</comment>
<comment type="subunit">
    <text evidence="6">Occurs in many kinds of cells as a complex with monomeric actin in a 1:1 ratio.</text>
</comment>
<evidence type="ECO:0000313" key="8">
    <source>
        <dbReference type="EMBL" id="KAG5421200.1"/>
    </source>
</evidence>
<comment type="subcellular location">
    <subcellularLocation>
        <location evidence="1">Cytoplasm</location>
        <location evidence="1">Cytoskeleton</location>
    </subcellularLocation>
</comment>
<evidence type="ECO:0000313" key="9">
    <source>
        <dbReference type="Proteomes" id="UP000669133"/>
    </source>
</evidence>
<dbReference type="GO" id="GO:0003785">
    <property type="term" value="F:actin monomer binding"/>
    <property type="evidence" value="ECO:0007669"/>
    <property type="project" value="TreeGrafter"/>
</dbReference>
<reference evidence="8 9" key="1">
    <citation type="submission" date="2020-12" db="EMBL/GenBank/DDBJ databases">
        <title>Effect of drift, selection, and recombination on the evolution of hybrid genomes in Candida yeast pathogens.</title>
        <authorList>
            <person name="Mixao V."/>
            <person name="Ksiezopolska E."/>
            <person name="Saus E."/>
            <person name="Boekhout T."/>
            <person name="Gacser A."/>
            <person name="Gabaldon T."/>
        </authorList>
    </citation>
    <scope>NUCLEOTIDE SEQUENCE [LARGE SCALE GENOMIC DNA]</scope>
    <source>
        <strain evidence="8 9">BP57</strain>
    </source>
</reference>
<evidence type="ECO:0000256" key="2">
    <source>
        <dbReference type="ARBA" id="ARBA00010058"/>
    </source>
</evidence>
<comment type="similarity">
    <text evidence="2 7">Belongs to the profilin family.</text>
</comment>
<evidence type="ECO:0000256" key="1">
    <source>
        <dbReference type="ARBA" id="ARBA00004245"/>
    </source>
</evidence>
<dbReference type="InterPro" id="IPR048278">
    <property type="entry name" value="PFN"/>
</dbReference>
<dbReference type="AlphaFoldDB" id="A0A8H7ZJV4"/>
<gene>
    <name evidence="8" type="ORF">I9W82_000290</name>
</gene>
<dbReference type="PRINTS" id="PR01640">
    <property type="entry name" value="PROFILINPLNT"/>
</dbReference>
<evidence type="ECO:0000256" key="6">
    <source>
        <dbReference type="RuleBase" id="RU003908"/>
    </source>
</evidence>
<dbReference type="GO" id="GO:0005856">
    <property type="term" value="C:cytoskeleton"/>
    <property type="evidence" value="ECO:0007669"/>
    <property type="project" value="UniProtKB-SubCell"/>
</dbReference>
<dbReference type="EMBL" id="JAEOAQ010000001">
    <property type="protein sequence ID" value="KAG5421200.1"/>
    <property type="molecule type" value="Genomic_DNA"/>
</dbReference>
<dbReference type="SUPFAM" id="SSF55770">
    <property type="entry name" value="Profilin (actin-binding protein)"/>
    <property type="match status" value="1"/>
</dbReference>
<protein>
    <recommendedName>
        <fullName evidence="7">Profilin</fullName>
    </recommendedName>
</protein>
<organism evidence="8 9">
    <name type="scientific">Candida metapsilosis</name>
    <dbReference type="NCBI Taxonomy" id="273372"/>
    <lineage>
        <taxon>Eukaryota</taxon>
        <taxon>Fungi</taxon>
        <taxon>Dikarya</taxon>
        <taxon>Ascomycota</taxon>
        <taxon>Saccharomycotina</taxon>
        <taxon>Pichiomycetes</taxon>
        <taxon>Debaryomycetaceae</taxon>
        <taxon>Candida/Lodderomyces clade</taxon>
        <taxon>Candida</taxon>
    </lineage>
</organism>
<dbReference type="PANTHER" id="PTHR11604:SF0">
    <property type="entry name" value="PROFILIN"/>
    <property type="match status" value="1"/>
</dbReference>
<sequence>MSWNAYTDNLVSTGKIDKAALYSRVGDSLWAQSGSFQLQPNEISEIANGFDDASNLQSHGLHAQGQKYFLLRNDERSIYGKHEAEGLICVRTKQAILLAHYPSGVQPGEATTIVEKLADYLIGVGY</sequence>
<evidence type="ECO:0000256" key="3">
    <source>
        <dbReference type="ARBA" id="ARBA00022490"/>
    </source>
</evidence>